<reference evidence="1 2" key="1">
    <citation type="journal article" date="2009" name="Nat. Genet.">
        <title>The genome of the cucumber, Cucumis sativus L.</title>
        <authorList>
            <person name="Huang S."/>
            <person name="Li R."/>
            <person name="Zhang Z."/>
            <person name="Li L."/>
            <person name="Gu X."/>
            <person name="Fan W."/>
            <person name="Lucas W.J."/>
            <person name="Wang X."/>
            <person name="Xie B."/>
            <person name="Ni P."/>
            <person name="Ren Y."/>
            <person name="Zhu H."/>
            <person name="Li J."/>
            <person name="Lin K."/>
            <person name="Jin W."/>
            <person name="Fei Z."/>
            <person name="Li G."/>
            <person name="Staub J."/>
            <person name="Kilian A."/>
            <person name="van der Vossen E.A."/>
            <person name="Wu Y."/>
            <person name="Guo J."/>
            <person name="He J."/>
            <person name="Jia Z."/>
            <person name="Ren Y."/>
            <person name="Tian G."/>
            <person name="Lu Y."/>
            <person name="Ruan J."/>
            <person name="Qian W."/>
            <person name="Wang M."/>
            <person name="Huang Q."/>
            <person name="Li B."/>
            <person name="Xuan Z."/>
            <person name="Cao J."/>
            <person name="Asan"/>
            <person name="Wu Z."/>
            <person name="Zhang J."/>
            <person name="Cai Q."/>
            <person name="Bai Y."/>
            <person name="Zhao B."/>
            <person name="Han Y."/>
            <person name="Li Y."/>
            <person name="Li X."/>
            <person name="Wang S."/>
            <person name="Shi Q."/>
            <person name="Liu S."/>
            <person name="Cho W.K."/>
            <person name="Kim J.Y."/>
            <person name="Xu Y."/>
            <person name="Heller-Uszynska K."/>
            <person name="Miao H."/>
            <person name="Cheng Z."/>
            <person name="Zhang S."/>
            <person name="Wu J."/>
            <person name="Yang Y."/>
            <person name="Kang H."/>
            <person name="Li M."/>
            <person name="Liang H."/>
            <person name="Ren X."/>
            <person name="Shi Z."/>
            <person name="Wen M."/>
            <person name="Jian M."/>
            <person name="Yang H."/>
            <person name="Zhang G."/>
            <person name="Yang Z."/>
            <person name="Chen R."/>
            <person name="Liu S."/>
            <person name="Li J."/>
            <person name="Ma L."/>
            <person name="Liu H."/>
            <person name="Zhou Y."/>
            <person name="Zhao J."/>
            <person name="Fang X."/>
            <person name="Li G."/>
            <person name="Fang L."/>
            <person name="Li Y."/>
            <person name="Liu D."/>
            <person name="Zheng H."/>
            <person name="Zhang Y."/>
            <person name="Qin N."/>
            <person name="Li Z."/>
            <person name="Yang G."/>
            <person name="Yang S."/>
            <person name="Bolund L."/>
            <person name="Kristiansen K."/>
            <person name="Zheng H."/>
            <person name="Li S."/>
            <person name="Zhang X."/>
            <person name="Yang H."/>
            <person name="Wang J."/>
            <person name="Sun R."/>
            <person name="Zhang B."/>
            <person name="Jiang S."/>
            <person name="Wang J."/>
            <person name="Du Y."/>
            <person name="Li S."/>
        </authorList>
    </citation>
    <scope>NUCLEOTIDE SEQUENCE [LARGE SCALE GENOMIC DNA]</scope>
    <source>
        <strain evidence="2">cv. 9930</strain>
    </source>
</reference>
<dbReference type="STRING" id="3659.A0A0A0L3L3"/>
<dbReference type="KEGG" id="csv:105435053"/>
<dbReference type="PANTHER" id="PTHR33070">
    <property type="entry name" value="OS06G0725500 PROTEIN"/>
    <property type="match status" value="1"/>
</dbReference>
<reference evidence="1 2" key="2">
    <citation type="journal article" date="2009" name="PLoS ONE">
        <title>An integrated genetic and cytogenetic map of the cucumber genome.</title>
        <authorList>
            <person name="Ren Y."/>
            <person name="Zhang Z."/>
            <person name="Liu J."/>
            <person name="Staub J.E."/>
            <person name="Han Y."/>
            <person name="Cheng Z."/>
            <person name="Li X."/>
            <person name="Lu J."/>
            <person name="Miao H."/>
            <person name="Kang H."/>
            <person name="Xie B."/>
            <person name="Gu X."/>
            <person name="Wang X."/>
            <person name="Du Y."/>
            <person name="Jin W."/>
            <person name="Huang S."/>
        </authorList>
    </citation>
    <scope>NUCLEOTIDE SEQUENCE [LARGE SCALE GENOMIC DNA]</scope>
    <source>
        <strain evidence="2">cv. 9930</strain>
    </source>
</reference>
<evidence type="ECO:0000313" key="2">
    <source>
        <dbReference type="Proteomes" id="UP000029981"/>
    </source>
</evidence>
<dbReference type="Proteomes" id="UP000029981">
    <property type="component" value="Chromosome 3"/>
</dbReference>
<dbReference type="OrthoDB" id="1701699at2759"/>
<dbReference type="Gramene" id="KGN55624">
    <property type="protein sequence ID" value="KGN55624"/>
    <property type="gene ID" value="Csa_3G002445"/>
</dbReference>
<proteinExistence type="predicted"/>
<dbReference type="Pfam" id="PF03087">
    <property type="entry name" value="BPS1"/>
    <property type="match status" value="1"/>
</dbReference>
<reference evidence="1 2" key="4">
    <citation type="journal article" date="2011" name="BMC Genomics">
        <title>RNA-Seq improves annotation of protein-coding genes in the cucumber genome.</title>
        <authorList>
            <person name="Li Z."/>
            <person name="Zhang Z."/>
            <person name="Yan P."/>
            <person name="Huang S."/>
            <person name="Fei Z."/>
            <person name="Lin K."/>
        </authorList>
    </citation>
    <scope>NUCLEOTIDE SEQUENCE [LARGE SCALE GENOMIC DNA]</scope>
    <source>
        <strain evidence="2">cv. 9930</strain>
    </source>
</reference>
<keyword evidence="2" id="KW-1185">Reference proteome</keyword>
<dbReference type="PANTHER" id="PTHR33070:SF109">
    <property type="entry name" value="DOMAIN PROTEIN, PUTATIVE (DUF241)-RELATED"/>
    <property type="match status" value="1"/>
</dbReference>
<reference evidence="1 2" key="3">
    <citation type="journal article" date="2010" name="BMC Genomics">
        <title>Transcriptome sequencing and comparative analysis of cucumber flowers with different sex types.</title>
        <authorList>
            <person name="Guo S."/>
            <person name="Zheng Y."/>
            <person name="Joung J.G."/>
            <person name="Liu S."/>
            <person name="Zhang Z."/>
            <person name="Crasta O.R."/>
            <person name="Sobral B.W."/>
            <person name="Xu Y."/>
            <person name="Huang S."/>
            <person name="Fei Z."/>
        </authorList>
    </citation>
    <scope>NUCLEOTIDE SEQUENCE [LARGE SCALE GENOMIC DNA]</scope>
    <source>
        <strain evidence="2">cv. 9930</strain>
    </source>
</reference>
<dbReference type="GO" id="GO:0048367">
    <property type="term" value="P:shoot system development"/>
    <property type="evidence" value="ECO:0007669"/>
    <property type="project" value="InterPro"/>
</dbReference>
<dbReference type="GO" id="GO:0048364">
    <property type="term" value="P:root development"/>
    <property type="evidence" value="ECO:0007669"/>
    <property type="project" value="InterPro"/>
</dbReference>
<accession>A0A0A0L3L3</accession>
<dbReference type="OMA" id="DNHEATK"/>
<evidence type="ECO:0000313" key="1">
    <source>
        <dbReference type="EMBL" id="KGN55624.1"/>
    </source>
</evidence>
<organism evidence="1 2">
    <name type="scientific">Cucumis sativus</name>
    <name type="common">Cucumber</name>
    <dbReference type="NCBI Taxonomy" id="3659"/>
    <lineage>
        <taxon>Eukaryota</taxon>
        <taxon>Viridiplantae</taxon>
        <taxon>Streptophyta</taxon>
        <taxon>Embryophyta</taxon>
        <taxon>Tracheophyta</taxon>
        <taxon>Spermatophyta</taxon>
        <taxon>Magnoliopsida</taxon>
        <taxon>eudicotyledons</taxon>
        <taxon>Gunneridae</taxon>
        <taxon>Pentapetalae</taxon>
        <taxon>rosids</taxon>
        <taxon>fabids</taxon>
        <taxon>Cucurbitales</taxon>
        <taxon>Cucurbitaceae</taxon>
        <taxon>Benincaseae</taxon>
        <taxon>Cucumis</taxon>
    </lineage>
</organism>
<dbReference type="EMBL" id="CM002924">
    <property type="protein sequence ID" value="KGN55624.1"/>
    <property type="molecule type" value="Genomic_DNA"/>
</dbReference>
<gene>
    <name evidence="1" type="ORF">Csa_3G002445</name>
</gene>
<dbReference type="AlphaFoldDB" id="A0A0A0L3L3"/>
<sequence>MAARYNLRSISLPSRSHPTTLKIEEQLSKLKPFENSSPSTSKSICNGLLGLDDLYASMDELLQMASTKQVLSRHQNRKWVDELVDGFMKLLDTCGKTRDMILQIQEQAQALQSALRRRKGDSSIRNAIANYTHLRKKTKKEALKLISSTKQMNEKMGSTQLMNQDLHLYAVIRGLKESCFVTICIFTSLLSFIGIQSAKWKQSRWALVSKVLMRKGGIGCEEKEEIGDEMGDVDAALGALGEGIDGEKLQWARRRLEGLEMGMEGIENGVNAIFRQMIRTRASLLNFISQ</sequence>
<protein>
    <submittedName>
        <fullName evidence="1">Uncharacterized protein</fullName>
    </submittedName>
</protein>
<dbReference type="InterPro" id="IPR004320">
    <property type="entry name" value="BPS1_pln"/>
</dbReference>
<name>A0A0A0L3L3_CUCSA</name>